<dbReference type="InterPro" id="IPR025662">
    <property type="entry name" value="Sigma_54_int_dom_ATP-bd_1"/>
</dbReference>
<dbReference type="SUPFAM" id="SSF55785">
    <property type="entry name" value="PYP-like sensor domain (PAS domain)"/>
    <property type="match status" value="1"/>
</dbReference>
<keyword evidence="3" id="KW-0805">Transcription regulation</keyword>
<feature type="domain" description="Sigma-54 factor interaction" evidence="6">
    <location>
        <begin position="149"/>
        <end position="377"/>
    </location>
</feature>
<dbReference type="PROSITE" id="PS50045">
    <property type="entry name" value="SIGMA54_INTERACT_4"/>
    <property type="match status" value="1"/>
</dbReference>
<proteinExistence type="predicted"/>
<dbReference type="SMART" id="SM00382">
    <property type="entry name" value="AAA"/>
    <property type="match status" value="1"/>
</dbReference>
<dbReference type="PROSITE" id="PS00688">
    <property type="entry name" value="SIGMA54_INTERACT_3"/>
    <property type="match status" value="1"/>
</dbReference>
<dbReference type="CDD" id="cd00009">
    <property type="entry name" value="AAA"/>
    <property type="match status" value="1"/>
</dbReference>
<sequence length="467" mass="52867">MVYQGTNSLSYPELNDVFDHLMVKMDQGIRVIDTDENLIIYNDKMREIESMTYEDFNNKGMMDVFLFEHERDSRLLQAIKQGVETREKKQHYTNSRGKNITTINEIFPIYSGGRIVAAAEIAKDVTRMEKLVRENQKKTDNGLFTFDQIIGHSAEITGVVQNAKRATRTSSSVLIVGETGTGKELFAQSIHSESERAGQPFVSQNCAALPETLIEGILFGTVKGAFTGASERAGLFEKAEGGTLLLDEINSLPVALQAKLLRVLQEKKVTRLGSHKEQSINVRIIATMNKEPAEAIQNNELREDLFYRIGVVTLYVPALRERKTDIEPLVETFLEKYNRVFQMDVNRISPAVKTRLESYHWPGNIRELEHVIEGAMNLMLDEEVIEESHLPDHFRKRTDLLETGGRERSGLDGTSSQEGSLKERLLEMEFALIKEALHQSGGNVMQAAKELGISRQSLQYRMSKFHL</sequence>
<dbReference type="InterPro" id="IPR027417">
    <property type="entry name" value="P-loop_NTPase"/>
</dbReference>
<accession>A0A1H2XP92</accession>
<dbReference type="EMBL" id="FNNC01000007">
    <property type="protein sequence ID" value="SDW94478.1"/>
    <property type="molecule type" value="Genomic_DNA"/>
</dbReference>
<dbReference type="Pfam" id="PF25601">
    <property type="entry name" value="AAA_lid_14"/>
    <property type="match status" value="1"/>
</dbReference>
<keyword evidence="1" id="KW-0547">Nucleotide-binding</keyword>
<evidence type="ECO:0000256" key="3">
    <source>
        <dbReference type="ARBA" id="ARBA00023015"/>
    </source>
</evidence>
<evidence type="ECO:0000256" key="4">
    <source>
        <dbReference type="ARBA" id="ARBA00023125"/>
    </source>
</evidence>
<dbReference type="PANTHER" id="PTHR32071:SF74">
    <property type="entry name" value="TRANSCRIPTIONAL ACTIVATOR ROCR"/>
    <property type="match status" value="1"/>
</dbReference>
<dbReference type="PRINTS" id="PR01590">
    <property type="entry name" value="HTHFIS"/>
</dbReference>
<evidence type="ECO:0000256" key="1">
    <source>
        <dbReference type="ARBA" id="ARBA00022741"/>
    </source>
</evidence>
<dbReference type="Gene3D" id="3.40.50.300">
    <property type="entry name" value="P-loop containing nucleotide triphosphate hydrolases"/>
    <property type="match status" value="1"/>
</dbReference>
<dbReference type="InterPro" id="IPR025943">
    <property type="entry name" value="Sigma_54_int_dom_ATP-bd_2"/>
</dbReference>
<dbReference type="OrthoDB" id="9771372at2"/>
<dbReference type="InterPro" id="IPR035965">
    <property type="entry name" value="PAS-like_dom_sf"/>
</dbReference>
<dbReference type="AlphaFoldDB" id="A0A1H2XP92"/>
<dbReference type="InterPro" id="IPR003593">
    <property type="entry name" value="AAA+_ATPase"/>
</dbReference>
<dbReference type="InterPro" id="IPR002078">
    <property type="entry name" value="Sigma_54_int"/>
</dbReference>
<dbReference type="GO" id="GO:0006355">
    <property type="term" value="P:regulation of DNA-templated transcription"/>
    <property type="evidence" value="ECO:0007669"/>
    <property type="project" value="InterPro"/>
</dbReference>
<dbReference type="Proteomes" id="UP000199488">
    <property type="component" value="Unassembled WGS sequence"/>
</dbReference>
<dbReference type="Pfam" id="PF02954">
    <property type="entry name" value="HTH_8"/>
    <property type="match status" value="1"/>
</dbReference>
<dbReference type="PANTHER" id="PTHR32071">
    <property type="entry name" value="TRANSCRIPTIONAL REGULATORY PROTEIN"/>
    <property type="match status" value="1"/>
</dbReference>
<dbReference type="Pfam" id="PF00158">
    <property type="entry name" value="Sigma54_activat"/>
    <property type="match status" value="1"/>
</dbReference>
<keyword evidence="5" id="KW-0804">Transcription</keyword>
<dbReference type="InterPro" id="IPR000014">
    <property type="entry name" value="PAS"/>
</dbReference>
<dbReference type="RefSeq" id="WP_091616486.1">
    <property type="nucleotide sequence ID" value="NZ_FNNC01000007.1"/>
</dbReference>
<keyword evidence="2" id="KW-0067">ATP-binding</keyword>
<dbReference type="PROSITE" id="PS00676">
    <property type="entry name" value="SIGMA54_INTERACT_2"/>
    <property type="match status" value="1"/>
</dbReference>
<name>A0A1H2XP92_9BACI</name>
<dbReference type="PROSITE" id="PS00675">
    <property type="entry name" value="SIGMA54_INTERACT_1"/>
    <property type="match status" value="1"/>
</dbReference>
<dbReference type="Pfam" id="PF13426">
    <property type="entry name" value="PAS_9"/>
    <property type="match status" value="1"/>
</dbReference>
<keyword evidence="8" id="KW-1185">Reference proteome</keyword>
<dbReference type="Gene3D" id="3.30.450.20">
    <property type="entry name" value="PAS domain"/>
    <property type="match status" value="1"/>
</dbReference>
<dbReference type="Gene3D" id="1.10.10.60">
    <property type="entry name" value="Homeodomain-like"/>
    <property type="match status" value="1"/>
</dbReference>
<dbReference type="SUPFAM" id="SSF52540">
    <property type="entry name" value="P-loop containing nucleoside triphosphate hydrolases"/>
    <property type="match status" value="1"/>
</dbReference>
<dbReference type="InterPro" id="IPR002197">
    <property type="entry name" value="HTH_Fis"/>
</dbReference>
<dbReference type="GO" id="GO:0043565">
    <property type="term" value="F:sequence-specific DNA binding"/>
    <property type="evidence" value="ECO:0007669"/>
    <property type="project" value="InterPro"/>
</dbReference>
<dbReference type="Gene3D" id="1.10.8.60">
    <property type="match status" value="1"/>
</dbReference>
<dbReference type="FunFam" id="3.40.50.300:FF:000006">
    <property type="entry name" value="DNA-binding transcriptional regulator NtrC"/>
    <property type="match status" value="1"/>
</dbReference>
<reference evidence="7 8" key="1">
    <citation type="submission" date="2016-10" db="EMBL/GenBank/DDBJ databases">
        <authorList>
            <person name="de Groot N.N."/>
        </authorList>
    </citation>
    <scope>NUCLEOTIDE SEQUENCE [LARGE SCALE GENOMIC DNA]</scope>
    <source>
        <strain evidence="7 8">DSM 23126</strain>
    </source>
</reference>
<protein>
    <submittedName>
        <fullName evidence="7">Arginine utilization regulatory protein</fullName>
    </submittedName>
</protein>
<organism evidence="7 8">
    <name type="scientific">Marinococcus luteus</name>
    <dbReference type="NCBI Taxonomy" id="1122204"/>
    <lineage>
        <taxon>Bacteria</taxon>
        <taxon>Bacillati</taxon>
        <taxon>Bacillota</taxon>
        <taxon>Bacilli</taxon>
        <taxon>Bacillales</taxon>
        <taxon>Bacillaceae</taxon>
        <taxon>Marinococcus</taxon>
    </lineage>
</organism>
<dbReference type="InterPro" id="IPR058031">
    <property type="entry name" value="AAA_lid_NorR"/>
</dbReference>
<evidence type="ECO:0000313" key="8">
    <source>
        <dbReference type="Proteomes" id="UP000199488"/>
    </source>
</evidence>
<dbReference type="InterPro" id="IPR025944">
    <property type="entry name" value="Sigma_54_int_dom_CS"/>
</dbReference>
<dbReference type="InterPro" id="IPR009057">
    <property type="entry name" value="Homeodomain-like_sf"/>
</dbReference>
<gene>
    <name evidence="7" type="ORF">SAMN05421781_2842</name>
</gene>
<dbReference type="GO" id="GO:0005524">
    <property type="term" value="F:ATP binding"/>
    <property type="evidence" value="ECO:0007669"/>
    <property type="project" value="UniProtKB-KW"/>
</dbReference>
<evidence type="ECO:0000313" key="7">
    <source>
        <dbReference type="EMBL" id="SDW94478.1"/>
    </source>
</evidence>
<keyword evidence="4" id="KW-0238">DNA-binding</keyword>
<dbReference type="STRING" id="1122204.SAMN05421781_2842"/>
<evidence type="ECO:0000256" key="2">
    <source>
        <dbReference type="ARBA" id="ARBA00022840"/>
    </source>
</evidence>
<evidence type="ECO:0000256" key="5">
    <source>
        <dbReference type="ARBA" id="ARBA00023163"/>
    </source>
</evidence>
<dbReference type="SUPFAM" id="SSF46689">
    <property type="entry name" value="Homeodomain-like"/>
    <property type="match status" value="1"/>
</dbReference>
<evidence type="ECO:0000259" key="6">
    <source>
        <dbReference type="PROSITE" id="PS50045"/>
    </source>
</evidence>